<evidence type="ECO:0000256" key="1">
    <source>
        <dbReference type="SAM" id="MobiDB-lite"/>
    </source>
</evidence>
<dbReference type="RefSeq" id="WP_149655594.1">
    <property type="nucleotide sequence ID" value="NZ_VTZN01000149.1"/>
</dbReference>
<protein>
    <submittedName>
        <fullName evidence="2">Uncharacterized protein</fullName>
    </submittedName>
</protein>
<name>A0A5B1BKR1_MYCSI</name>
<dbReference type="AlphaFoldDB" id="A0A5B1BKR1"/>
<evidence type="ECO:0000313" key="2">
    <source>
        <dbReference type="EMBL" id="KAA1248561.1"/>
    </source>
</evidence>
<proteinExistence type="predicted"/>
<sequence>MKQMLFQRGRTVTPGGHPGPAVTVVGRGDGLLVRTTDADGAYIEVFLPTVDVAHLVEMLADNPAAWGMRPR</sequence>
<feature type="region of interest" description="Disordered" evidence="1">
    <location>
        <begin position="1"/>
        <end position="21"/>
    </location>
</feature>
<dbReference type="OrthoDB" id="9889263at2"/>
<dbReference type="Proteomes" id="UP000324701">
    <property type="component" value="Unassembled WGS sequence"/>
</dbReference>
<evidence type="ECO:0000313" key="3">
    <source>
        <dbReference type="Proteomes" id="UP000324701"/>
    </source>
</evidence>
<dbReference type="EMBL" id="VTZN01000149">
    <property type="protein sequence ID" value="KAA1248561.1"/>
    <property type="molecule type" value="Genomic_DNA"/>
</dbReference>
<gene>
    <name evidence="2" type="ORF">F0Q45_19980</name>
</gene>
<comment type="caution">
    <text evidence="2">The sequence shown here is derived from an EMBL/GenBank/DDBJ whole genome shotgun (WGS) entry which is preliminary data.</text>
</comment>
<reference evidence="2 3" key="1">
    <citation type="submission" date="2019-09" db="EMBL/GenBank/DDBJ databases">
        <title>Report of infection by Mycobacterium simiae a patient suffering from pulmonary tuberculosis.</title>
        <authorList>
            <person name="Mohanty P.S."/>
            <person name="Bansal A.K."/>
            <person name="Singh H."/>
            <person name="Sharma S."/>
            <person name="Patil S.A."/>
            <person name="Upadhaya P."/>
            <person name="Singh P.K."/>
            <person name="Kumar D."/>
            <person name="Kumar S."/>
            <person name="Singh R.K."/>
            <person name="Chaudhary B."/>
        </authorList>
    </citation>
    <scope>NUCLEOTIDE SEQUENCE [LARGE SCALE GENOMIC DNA]</scope>
    <source>
        <strain evidence="2 3">JAL-560-SIM</strain>
    </source>
</reference>
<accession>A0A5B1BKR1</accession>
<organism evidence="2 3">
    <name type="scientific">Mycobacterium simiae</name>
    <name type="common">Mycobacterium habana</name>
    <dbReference type="NCBI Taxonomy" id="1784"/>
    <lineage>
        <taxon>Bacteria</taxon>
        <taxon>Bacillati</taxon>
        <taxon>Actinomycetota</taxon>
        <taxon>Actinomycetes</taxon>
        <taxon>Mycobacteriales</taxon>
        <taxon>Mycobacteriaceae</taxon>
        <taxon>Mycobacterium</taxon>
        <taxon>Mycobacterium simiae complex</taxon>
    </lineage>
</organism>
<keyword evidence="3" id="KW-1185">Reference proteome</keyword>